<sequence length="292" mass="34098">MSRLEEKIFQEYMSFFEKAERERRWNVFEDIPWDRVNKEASEELALCAETFCSVEMYLPDYVSNGINLVRSYFGQAWFQANWAYEESKHSLTLMQYLLRSGKRTEEQLTDLQHQIFAKKWDLPFHTPRQMTFYGCVQEMATFVIYVKHRERAATEGDECLRAIYDYIARDEIAHCRFYQSVIKVLLEEDRQGTLADMAHVFANFEMPGVGIVPDYDSRILKMREAGVDRNVFIQKVYMPILKYLGVGRHEMLAAQRAALDLRRGGERRRDTSIEGLAIAPNLNDAAPQALSA</sequence>
<accession>A0A150PBX7</accession>
<comment type="cofactor">
    <cofactor evidence="1">
        <name>Fe(2+)</name>
        <dbReference type="ChEBI" id="CHEBI:29033"/>
    </cofactor>
</comment>
<evidence type="ECO:0000256" key="1">
    <source>
        <dbReference type="ARBA" id="ARBA00001954"/>
    </source>
</evidence>
<dbReference type="InterPro" id="IPR009078">
    <property type="entry name" value="Ferritin-like_SF"/>
</dbReference>
<dbReference type="AlphaFoldDB" id="A0A150PBX7"/>
<dbReference type="GO" id="GO:0046872">
    <property type="term" value="F:metal ion binding"/>
    <property type="evidence" value="ECO:0007669"/>
    <property type="project" value="UniProtKB-KW"/>
</dbReference>
<evidence type="ECO:0000313" key="11">
    <source>
        <dbReference type="EMBL" id="KYF53169.1"/>
    </source>
</evidence>
<keyword evidence="7" id="KW-0560">Oxidoreductase</keyword>
<keyword evidence="9" id="KW-0443">Lipid metabolism</keyword>
<evidence type="ECO:0000256" key="4">
    <source>
        <dbReference type="ARBA" id="ARBA00022516"/>
    </source>
</evidence>
<dbReference type="Proteomes" id="UP000075604">
    <property type="component" value="Unassembled WGS sequence"/>
</dbReference>
<keyword evidence="10" id="KW-0275">Fatty acid biosynthesis</keyword>
<dbReference type="Gene3D" id="1.10.620.20">
    <property type="entry name" value="Ribonucleotide Reductase, subunit A"/>
    <property type="match status" value="1"/>
</dbReference>
<comment type="subunit">
    <text evidence="3">Homodimer.</text>
</comment>
<evidence type="ECO:0000256" key="10">
    <source>
        <dbReference type="ARBA" id="ARBA00023160"/>
    </source>
</evidence>
<dbReference type="PANTHER" id="PTHR31155:SF9">
    <property type="entry name" value="STEAROYL-[ACYL-CARRIER-PROTEIN] 9-DESATURASE 7, CHLOROPLASTIC"/>
    <property type="match status" value="1"/>
</dbReference>
<evidence type="ECO:0000256" key="6">
    <source>
        <dbReference type="ARBA" id="ARBA00022832"/>
    </source>
</evidence>
<evidence type="ECO:0000256" key="8">
    <source>
        <dbReference type="ARBA" id="ARBA00023004"/>
    </source>
</evidence>
<evidence type="ECO:0000256" key="2">
    <source>
        <dbReference type="ARBA" id="ARBA00008749"/>
    </source>
</evidence>
<evidence type="ECO:0000256" key="3">
    <source>
        <dbReference type="ARBA" id="ARBA00011738"/>
    </source>
</evidence>
<dbReference type="EMBL" id="JELX01003141">
    <property type="protein sequence ID" value="KYF53169.1"/>
    <property type="molecule type" value="Genomic_DNA"/>
</dbReference>
<dbReference type="GO" id="GO:0006633">
    <property type="term" value="P:fatty acid biosynthetic process"/>
    <property type="evidence" value="ECO:0007669"/>
    <property type="project" value="UniProtKB-KW"/>
</dbReference>
<keyword evidence="4" id="KW-0444">Lipid biosynthesis</keyword>
<dbReference type="InterPro" id="IPR005067">
    <property type="entry name" value="Fatty_acid_desaturase-2"/>
</dbReference>
<comment type="similarity">
    <text evidence="2">Belongs to the fatty acid desaturase type 2 family.</text>
</comment>
<gene>
    <name evidence="11" type="ORF">BE04_33180</name>
</gene>
<dbReference type="PANTHER" id="PTHR31155">
    <property type="entry name" value="ACYL- ACYL-CARRIER-PROTEIN DESATURASE-RELATED"/>
    <property type="match status" value="1"/>
</dbReference>
<evidence type="ECO:0000313" key="12">
    <source>
        <dbReference type="Proteomes" id="UP000075604"/>
    </source>
</evidence>
<keyword evidence="8" id="KW-0408">Iron</keyword>
<name>A0A150PBX7_SORCE</name>
<evidence type="ECO:0000256" key="9">
    <source>
        <dbReference type="ARBA" id="ARBA00023098"/>
    </source>
</evidence>
<keyword evidence="5" id="KW-0479">Metal-binding</keyword>
<dbReference type="InterPro" id="IPR012348">
    <property type="entry name" value="RNR-like"/>
</dbReference>
<dbReference type="SUPFAM" id="SSF47240">
    <property type="entry name" value="Ferritin-like"/>
    <property type="match status" value="1"/>
</dbReference>
<protein>
    <submittedName>
        <fullName evidence="11">Acyl-ACP desaturase</fullName>
    </submittedName>
</protein>
<dbReference type="Pfam" id="PF03405">
    <property type="entry name" value="FA_desaturase_2"/>
    <property type="match status" value="1"/>
</dbReference>
<comment type="caution">
    <text evidence="11">The sequence shown here is derived from an EMBL/GenBank/DDBJ whole genome shotgun (WGS) entry which is preliminary data.</text>
</comment>
<proteinExistence type="inferred from homology"/>
<evidence type="ECO:0000256" key="5">
    <source>
        <dbReference type="ARBA" id="ARBA00022723"/>
    </source>
</evidence>
<evidence type="ECO:0000256" key="7">
    <source>
        <dbReference type="ARBA" id="ARBA00023002"/>
    </source>
</evidence>
<dbReference type="GO" id="GO:0045300">
    <property type="term" value="F:stearoyl-[ACP] desaturase activity"/>
    <property type="evidence" value="ECO:0007669"/>
    <property type="project" value="InterPro"/>
</dbReference>
<organism evidence="11 12">
    <name type="scientific">Sorangium cellulosum</name>
    <name type="common">Polyangium cellulosum</name>
    <dbReference type="NCBI Taxonomy" id="56"/>
    <lineage>
        <taxon>Bacteria</taxon>
        <taxon>Pseudomonadati</taxon>
        <taxon>Myxococcota</taxon>
        <taxon>Polyangia</taxon>
        <taxon>Polyangiales</taxon>
        <taxon>Polyangiaceae</taxon>
        <taxon>Sorangium</taxon>
    </lineage>
</organism>
<keyword evidence="6" id="KW-0276">Fatty acid metabolism</keyword>
<reference evidence="11 12" key="1">
    <citation type="submission" date="2014-02" db="EMBL/GenBank/DDBJ databases">
        <title>The small core and large imbalanced accessory genome model reveals a collaborative survival strategy of Sorangium cellulosum strains in nature.</title>
        <authorList>
            <person name="Han K."/>
            <person name="Peng R."/>
            <person name="Blom J."/>
            <person name="Li Y.-Z."/>
        </authorList>
    </citation>
    <scope>NUCLEOTIDE SEQUENCE [LARGE SCALE GENOMIC DNA]</scope>
    <source>
        <strain evidence="11 12">So0157-18</strain>
    </source>
</reference>